<evidence type="ECO:0000313" key="1">
    <source>
        <dbReference type="EMBL" id="GAH26169.1"/>
    </source>
</evidence>
<protein>
    <submittedName>
        <fullName evidence="1">Uncharacterized protein</fullName>
    </submittedName>
</protein>
<dbReference type="EMBL" id="BARU01000048">
    <property type="protein sequence ID" value="GAH26169.1"/>
    <property type="molecule type" value="Genomic_DNA"/>
</dbReference>
<organism evidence="1">
    <name type="scientific">marine sediment metagenome</name>
    <dbReference type="NCBI Taxonomy" id="412755"/>
    <lineage>
        <taxon>unclassified sequences</taxon>
        <taxon>metagenomes</taxon>
        <taxon>ecological metagenomes</taxon>
    </lineage>
</organism>
<reference evidence="1" key="1">
    <citation type="journal article" date="2014" name="Front. Microbiol.">
        <title>High frequency of phylogenetically diverse reductive dehalogenase-homologous genes in deep subseafloor sedimentary metagenomes.</title>
        <authorList>
            <person name="Kawai M."/>
            <person name="Futagami T."/>
            <person name="Toyoda A."/>
            <person name="Takaki Y."/>
            <person name="Nishi S."/>
            <person name="Hori S."/>
            <person name="Arai W."/>
            <person name="Tsubouchi T."/>
            <person name="Morono Y."/>
            <person name="Uchiyama I."/>
            <person name="Ito T."/>
            <person name="Fujiyama A."/>
            <person name="Inagaki F."/>
            <person name="Takami H."/>
        </authorList>
    </citation>
    <scope>NUCLEOTIDE SEQUENCE</scope>
    <source>
        <strain evidence="1">Expedition CK06-06</strain>
    </source>
</reference>
<proteinExistence type="predicted"/>
<name>X1F9U8_9ZZZZ</name>
<feature type="non-terminal residue" evidence="1">
    <location>
        <position position="1"/>
    </location>
</feature>
<sequence length="32" mass="3553">IIKIGGQSTSVFKVSKNHVEIVKFNPKRKRGG</sequence>
<dbReference type="AlphaFoldDB" id="X1F9U8"/>
<accession>X1F9U8</accession>
<gene>
    <name evidence="1" type="ORF">S03H2_00325</name>
</gene>
<comment type="caution">
    <text evidence="1">The sequence shown here is derived from an EMBL/GenBank/DDBJ whole genome shotgun (WGS) entry which is preliminary data.</text>
</comment>